<organism evidence="2">
    <name type="scientific">bioreactor metagenome</name>
    <dbReference type="NCBI Taxonomy" id="1076179"/>
    <lineage>
        <taxon>unclassified sequences</taxon>
        <taxon>metagenomes</taxon>
        <taxon>ecological metagenomes</taxon>
    </lineage>
</organism>
<evidence type="ECO:0008006" key="3">
    <source>
        <dbReference type="Google" id="ProtNLM"/>
    </source>
</evidence>
<dbReference type="EMBL" id="VSSQ01118335">
    <property type="protein sequence ID" value="MPN52330.1"/>
    <property type="molecule type" value="Genomic_DNA"/>
</dbReference>
<protein>
    <recommendedName>
        <fullName evidence="3">DUF2975 domain-containing protein</fullName>
    </recommendedName>
</protein>
<evidence type="ECO:0000256" key="1">
    <source>
        <dbReference type="SAM" id="Phobius"/>
    </source>
</evidence>
<feature type="transmembrane region" description="Helical" evidence="1">
    <location>
        <begin position="83"/>
        <end position="104"/>
    </location>
</feature>
<keyword evidence="1" id="KW-0472">Membrane</keyword>
<evidence type="ECO:0000313" key="2">
    <source>
        <dbReference type="EMBL" id="MPN52330.1"/>
    </source>
</evidence>
<comment type="caution">
    <text evidence="2">The sequence shown here is derived from an EMBL/GenBank/DDBJ whole genome shotgun (WGS) entry which is preliminary data.</text>
</comment>
<name>A0A645IMK7_9ZZZZ</name>
<accession>A0A645IMK7</accession>
<keyword evidence="1" id="KW-1133">Transmembrane helix</keyword>
<keyword evidence="1" id="KW-0812">Transmembrane</keyword>
<sequence length="117" mass="12579">MAGSLLQSCLVMLLAGLSFLSAGAACAASRRTPFHEKSPGLLRRAGWLLLAASFLPQGMSRYVQQLLTAPKLGHMSSHVRVSLWGIVLGVAGAAFFFYLARVYAHGLALQRESDETM</sequence>
<reference evidence="2" key="1">
    <citation type="submission" date="2019-08" db="EMBL/GenBank/DDBJ databases">
        <authorList>
            <person name="Kucharzyk K."/>
            <person name="Murdoch R.W."/>
            <person name="Higgins S."/>
            <person name="Loffler F."/>
        </authorList>
    </citation>
    <scope>NUCLEOTIDE SEQUENCE</scope>
</reference>
<proteinExistence type="predicted"/>
<gene>
    <name evidence="2" type="ORF">SDC9_199986</name>
</gene>
<dbReference type="AlphaFoldDB" id="A0A645IMK7"/>